<sequence>MTADLTVRRATATDAGRIHALMRALAEHEGLAPYLAATPDSLAQALSAAPPRAAFLLAEIAGRAAGFVSWTRVYGIWRGGDYLNLDDLFVAEEARGAGVGEALMRAFAAEAAGEGLSGRWEVRAQSRRAAFLRPPRRRAGREGRGALVGPGHEDHALASGVVVRRFSVSPDGR</sequence>
<dbReference type="KEGG" id="bdm:EQG53_05235"/>
<dbReference type="InterPro" id="IPR051016">
    <property type="entry name" value="Diverse_Substrate_AcTransf"/>
</dbReference>
<evidence type="ECO:0000256" key="1">
    <source>
        <dbReference type="ARBA" id="ARBA00022679"/>
    </source>
</evidence>
<dbReference type="CDD" id="cd04301">
    <property type="entry name" value="NAT_SF"/>
    <property type="match status" value="1"/>
</dbReference>
<keyword evidence="7" id="KW-1185">Reference proteome</keyword>
<dbReference type="AlphaFoldDB" id="A0A410NVA2"/>
<reference evidence="4 6" key="1">
    <citation type="submission" date="2019-01" db="EMBL/GenBank/DDBJ databases">
        <title>Brevundimonas diminuta Genome sequencing and assembly.</title>
        <authorList>
            <person name="Chen H."/>
        </authorList>
    </citation>
    <scope>NUCLEOTIDE SEQUENCE [LARGE SCALE GENOMIC DNA]</scope>
    <source>
        <strain evidence="4">ATCC</strain>
        <strain evidence="6">ATCC(B) 19146</strain>
    </source>
</reference>
<evidence type="ECO:0000259" key="3">
    <source>
        <dbReference type="PROSITE" id="PS51186"/>
    </source>
</evidence>
<evidence type="ECO:0000313" key="7">
    <source>
        <dbReference type="Proteomes" id="UP000596117"/>
    </source>
</evidence>
<dbReference type="PANTHER" id="PTHR10545:SF29">
    <property type="entry name" value="GH14572P-RELATED"/>
    <property type="match status" value="1"/>
</dbReference>
<dbReference type="Proteomes" id="UP000596117">
    <property type="component" value="Chromosome"/>
</dbReference>
<organism evidence="4 6">
    <name type="scientific">Brevundimonas diminuta</name>
    <name type="common">Pseudomonas diminuta</name>
    <dbReference type="NCBI Taxonomy" id="293"/>
    <lineage>
        <taxon>Bacteria</taxon>
        <taxon>Pseudomonadati</taxon>
        <taxon>Pseudomonadota</taxon>
        <taxon>Alphaproteobacteria</taxon>
        <taxon>Caulobacterales</taxon>
        <taxon>Caulobacteraceae</taxon>
        <taxon>Brevundimonas</taxon>
    </lineage>
</organism>
<dbReference type="PANTHER" id="PTHR10545">
    <property type="entry name" value="DIAMINE N-ACETYLTRANSFERASE"/>
    <property type="match status" value="1"/>
</dbReference>
<keyword evidence="1 4" id="KW-0808">Transferase</keyword>
<dbReference type="SUPFAM" id="SSF55729">
    <property type="entry name" value="Acyl-CoA N-acyltransferases (Nat)"/>
    <property type="match status" value="1"/>
</dbReference>
<dbReference type="PROSITE" id="PS51186">
    <property type="entry name" value="GNAT"/>
    <property type="match status" value="1"/>
</dbReference>
<protein>
    <submittedName>
        <fullName evidence="4 5">N-acetyltransferase</fullName>
    </submittedName>
</protein>
<reference evidence="5 7" key="2">
    <citation type="submission" date="2020-12" db="EMBL/GenBank/DDBJ databases">
        <title>FDA dAtabase for Regulatory Grade micrObial Sequences (FDA-ARGOS): Supporting development and validation of Infectious Disease Dx tests.</title>
        <authorList>
            <person name="Kerrigan L."/>
            <person name="Long C."/>
            <person name="Tallon L."/>
            <person name="Sadzewicz L."/>
            <person name="Zhao X."/>
            <person name="Boylan J."/>
            <person name="Ott S."/>
            <person name="Bowen H."/>
            <person name="Vavikolanu K."/>
            <person name="Mehta A."/>
            <person name="Aluvathingal J."/>
            <person name="Nadendla S."/>
            <person name="Yan Y."/>
            <person name="Sichtig H."/>
        </authorList>
    </citation>
    <scope>NUCLEOTIDE SEQUENCE [LARGE SCALE GENOMIC DNA]</scope>
    <source>
        <strain evidence="5 7">FDAARGOS_1026</strain>
    </source>
</reference>
<accession>A0A410NVA2</accession>
<dbReference type="RefSeq" id="WP_128719322.1">
    <property type="nucleotide sequence ID" value="NZ_BJNC01000010.1"/>
</dbReference>
<keyword evidence="2" id="KW-0012">Acyltransferase</keyword>
<feature type="domain" description="N-acetyltransferase" evidence="3">
    <location>
        <begin position="5"/>
        <end position="164"/>
    </location>
</feature>
<evidence type="ECO:0000313" key="5">
    <source>
        <dbReference type="EMBL" id="QQB88826.1"/>
    </source>
</evidence>
<dbReference type="Gene3D" id="3.40.630.30">
    <property type="match status" value="1"/>
</dbReference>
<gene>
    <name evidence="4" type="ORF">EQG53_05235</name>
    <name evidence="5" type="ORF">I6H83_17195</name>
</gene>
<dbReference type="InterPro" id="IPR016181">
    <property type="entry name" value="Acyl_CoA_acyltransferase"/>
</dbReference>
<dbReference type="EMBL" id="CP066026">
    <property type="protein sequence ID" value="QQB88826.1"/>
    <property type="molecule type" value="Genomic_DNA"/>
</dbReference>
<evidence type="ECO:0000256" key="2">
    <source>
        <dbReference type="ARBA" id="ARBA00023315"/>
    </source>
</evidence>
<evidence type="ECO:0000313" key="4">
    <source>
        <dbReference type="EMBL" id="QAT13810.1"/>
    </source>
</evidence>
<name>A0A410NVA2_BREDI</name>
<evidence type="ECO:0000313" key="6">
    <source>
        <dbReference type="Proteomes" id="UP000287388"/>
    </source>
</evidence>
<proteinExistence type="predicted"/>
<dbReference type="Proteomes" id="UP000287388">
    <property type="component" value="Chromosome"/>
</dbReference>
<dbReference type="Pfam" id="PF00583">
    <property type="entry name" value="Acetyltransf_1"/>
    <property type="match status" value="1"/>
</dbReference>
<dbReference type="GO" id="GO:0008080">
    <property type="term" value="F:N-acetyltransferase activity"/>
    <property type="evidence" value="ECO:0007669"/>
    <property type="project" value="TreeGrafter"/>
</dbReference>
<dbReference type="InterPro" id="IPR000182">
    <property type="entry name" value="GNAT_dom"/>
</dbReference>
<dbReference type="EMBL" id="CP035093">
    <property type="protein sequence ID" value="QAT13810.1"/>
    <property type="molecule type" value="Genomic_DNA"/>
</dbReference>